<accession>A0A974S997</accession>
<evidence type="ECO:0000256" key="1">
    <source>
        <dbReference type="SAM" id="MobiDB-lite"/>
    </source>
</evidence>
<reference evidence="2" key="1">
    <citation type="submission" date="2021-01" db="EMBL/GenBank/DDBJ databases">
        <title>Genome sequence of Phenylobacterium sp. 20VBR1 isolated from a valley glaceir, Ny-Alesund, Svalbard.</title>
        <authorList>
            <person name="Thomas F.A."/>
            <person name="Krishnan K.P."/>
            <person name="Sinha R.K."/>
        </authorList>
    </citation>
    <scope>NUCLEOTIDE SEQUENCE</scope>
    <source>
        <strain evidence="2">20VBR1</strain>
    </source>
</reference>
<dbReference type="EMBL" id="CP068570">
    <property type="protein sequence ID" value="QQZ50641.1"/>
    <property type="molecule type" value="Genomic_DNA"/>
</dbReference>
<protein>
    <submittedName>
        <fullName evidence="2">Uncharacterized protein</fullName>
    </submittedName>
</protein>
<feature type="region of interest" description="Disordered" evidence="1">
    <location>
        <begin position="99"/>
        <end position="126"/>
    </location>
</feature>
<evidence type="ECO:0000313" key="2">
    <source>
        <dbReference type="EMBL" id="QQZ50641.1"/>
    </source>
</evidence>
<organism evidence="2">
    <name type="scientific">Phenylobacterium glaciei</name>
    <dbReference type="NCBI Taxonomy" id="2803784"/>
    <lineage>
        <taxon>Bacteria</taxon>
        <taxon>Pseudomonadati</taxon>
        <taxon>Pseudomonadota</taxon>
        <taxon>Alphaproteobacteria</taxon>
        <taxon>Caulobacterales</taxon>
        <taxon>Caulobacteraceae</taxon>
        <taxon>Phenylobacterium</taxon>
    </lineage>
</organism>
<dbReference type="AlphaFoldDB" id="A0A974S997"/>
<feature type="compositionally biased region" description="Low complexity" evidence="1">
    <location>
        <begin position="99"/>
        <end position="110"/>
    </location>
</feature>
<name>A0A974S997_9CAUL</name>
<proteinExistence type="predicted"/>
<sequence length="126" mass="13303">MIPTAKRPNLAAGHVWDGQANCAIWRAMIAGGETQSADRELLVLAFLRAYVGSDAFAVNLFNRKGLFATGRGLANGRSCDFRILFAALDAGESVTADQVSAPVARPSPARVSRRAFRPGPRSSGSG</sequence>
<gene>
    <name evidence="2" type="ORF">JKL49_03950</name>
</gene>